<protein>
    <recommendedName>
        <fullName evidence="5">Restriction of telomere capping protein 4</fullName>
    </recommendedName>
</protein>
<evidence type="ECO:0000256" key="3">
    <source>
        <dbReference type="ARBA" id="ARBA00004496"/>
    </source>
</evidence>
<evidence type="ECO:0000256" key="6">
    <source>
        <dbReference type="ARBA" id="ARBA00022490"/>
    </source>
</evidence>
<comment type="function">
    <text evidence="1">May be involved in a process influencing telomere capping.</text>
</comment>
<evidence type="ECO:0000256" key="8">
    <source>
        <dbReference type="SAM" id="MobiDB-lite"/>
    </source>
</evidence>
<feature type="domain" description="Restriction of telomere capping protein 4 C-terminal" evidence="9">
    <location>
        <begin position="361"/>
        <end position="468"/>
    </location>
</feature>
<evidence type="ECO:0000256" key="4">
    <source>
        <dbReference type="ARBA" id="ARBA00009461"/>
    </source>
</evidence>
<dbReference type="PANTHER" id="PTHR41391:SF1">
    <property type="entry name" value="RESTRICTION OF TELOMERE CAPPING PROTEIN 4"/>
    <property type="match status" value="1"/>
</dbReference>
<feature type="domain" description="Restriction of telomere capping protein 4 C-terminal" evidence="9">
    <location>
        <begin position="174"/>
        <end position="265"/>
    </location>
</feature>
<feature type="region of interest" description="Disordered" evidence="8">
    <location>
        <begin position="269"/>
        <end position="299"/>
    </location>
</feature>
<evidence type="ECO:0000256" key="7">
    <source>
        <dbReference type="ARBA" id="ARBA00023242"/>
    </source>
</evidence>
<reference evidence="10" key="1">
    <citation type="journal article" date="2023" name="PhytoFront">
        <title>Draft Genome Resources of Seven Strains of Tilletia horrida, Causal Agent of Kernel Smut of Rice.</title>
        <authorList>
            <person name="Khanal S."/>
            <person name="Antony Babu S."/>
            <person name="Zhou X.G."/>
        </authorList>
    </citation>
    <scope>NUCLEOTIDE SEQUENCE</scope>
    <source>
        <strain evidence="10">TX6</strain>
    </source>
</reference>
<dbReference type="EMBL" id="JAPDMZ010000469">
    <property type="protein sequence ID" value="KAK0542682.1"/>
    <property type="molecule type" value="Genomic_DNA"/>
</dbReference>
<evidence type="ECO:0000256" key="5">
    <source>
        <dbReference type="ARBA" id="ARBA00015162"/>
    </source>
</evidence>
<keyword evidence="6" id="KW-0963">Cytoplasm</keyword>
<dbReference type="PANTHER" id="PTHR41391">
    <property type="entry name" value="RESTRICTION OF TELOMERE CAPPING PROTEIN 4"/>
    <property type="match status" value="1"/>
</dbReference>
<evidence type="ECO:0000256" key="2">
    <source>
        <dbReference type="ARBA" id="ARBA00004123"/>
    </source>
</evidence>
<keyword evidence="7" id="KW-0539">Nucleus</keyword>
<sequence length="528" mass="60852">MALPDKAFGQWRLARSASNYTFLKEPTEEDGDKPPTTSKRLIAREDMTFEKSYDIVNQDDILLQGADLRRAVLDPVSKDEDGERTYKFITEPQFVKRGLRARCNLCLDHLSDRMRYHKDHFKCHPKTGFEFSTSSLFPEVDWDIVPEQLEQEHIRKVVQNAIKDPSAAFGDFKARAEAKKSRFAQWAEDAHAGYYGRTGFDLIADWIRRSFPSDLAGVDVAPLSVTEFLEYRLIPFTVDYLIADTLRITTKQARDLRTRSCHIGLLRDLDQPVDSDEEQEENEEDEEMDERDDGRNEADPGWMEAVRQDVAAERPLVLAEGREKGWPEKLDFAGEEYERFKSLLPKIKEGLAPPISLQLFDEVKEEYQKADRLSKADKNRLGIDNEHFGYYGVTGGDHIHKWISKHLSKPLKSLKPKDYPPFSKEAFKLRVLAPTIALWMIQDREKLSIEQAHTVWTQSRRWGEEMFDPERQSDADTEDDDEDEDLEEKDEDQEPNKDAGTGRATDVSMDTTVGSQHVIANAWKQEAD</sequence>
<accession>A0AAN6GJK9</accession>
<dbReference type="AlphaFoldDB" id="A0AAN6GJK9"/>
<dbReference type="InterPro" id="IPR039024">
    <property type="entry name" value="RTC4"/>
</dbReference>
<name>A0AAN6GJK9_9BASI</name>
<comment type="similarity">
    <text evidence="4">Belongs to the RTC4 family.</text>
</comment>
<proteinExistence type="inferred from homology"/>
<evidence type="ECO:0000313" key="10">
    <source>
        <dbReference type="EMBL" id="KAK0542682.1"/>
    </source>
</evidence>
<evidence type="ECO:0000256" key="1">
    <source>
        <dbReference type="ARBA" id="ARBA00002738"/>
    </source>
</evidence>
<dbReference type="GO" id="GO:0005737">
    <property type="term" value="C:cytoplasm"/>
    <property type="evidence" value="ECO:0007669"/>
    <property type="project" value="UniProtKB-SubCell"/>
</dbReference>
<dbReference type="GO" id="GO:0005634">
    <property type="term" value="C:nucleus"/>
    <property type="evidence" value="ECO:0007669"/>
    <property type="project" value="UniProtKB-SubCell"/>
</dbReference>
<comment type="subcellular location">
    <subcellularLocation>
        <location evidence="3">Cytoplasm</location>
    </subcellularLocation>
    <subcellularLocation>
        <location evidence="2">Nucleus</location>
    </subcellularLocation>
</comment>
<evidence type="ECO:0000313" key="11">
    <source>
        <dbReference type="Proteomes" id="UP001176517"/>
    </source>
</evidence>
<organism evidence="10 11">
    <name type="scientific">Tilletia horrida</name>
    <dbReference type="NCBI Taxonomy" id="155126"/>
    <lineage>
        <taxon>Eukaryota</taxon>
        <taxon>Fungi</taxon>
        <taxon>Dikarya</taxon>
        <taxon>Basidiomycota</taxon>
        <taxon>Ustilaginomycotina</taxon>
        <taxon>Exobasidiomycetes</taxon>
        <taxon>Tilletiales</taxon>
        <taxon>Tilletiaceae</taxon>
        <taxon>Tilletia</taxon>
    </lineage>
</organism>
<feature type="compositionally biased region" description="Acidic residues" evidence="8">
    <location>
        <begin position="475"/>
        <end position="493"/>
    </location>
</feature>
<evidence type="ECO:0000259" key="9">
    <source>
        <dbReference type="Pfam" id="PF14474"/>
    </source>
</evidence>
<feature type="region of interest" description="Disordered" evidence="8">
    <location>
        <begin position="460"/>
        <end position="528"/>
    </location>
</feature>
<feature type="compositionally biased region" description="Acidic residues" evidence="8">
    <location>
        <begin position="271"/>
        <end position="291"/>
    </location>
</feature>
<comment type="caution">
    <text evidence="10">The sequence shown here is derived from an EMBL/GenBank/DDBJ whole genome shotgun (WGS) entry which is preliminary data.</text>
</comment>
<gene>
    <name evidence="10" type="ORF">OC846_006666</name>
</gene>
<feature type="compositionally biased region" description="Basic and acidic residues" evidence="8">
    <location>
        <begin position="461"/>
        <end position="474"/>
    </location>
</feature>
<dbReference type="InterPro" id="IPR028094">
    <property type="entry name" value="RTC4_C"/>
</dbReference>
<dbReference type="Pfam" id="PF14474">
    <property type="entry name" value="RTC4"/>
    <property type="match status" value="2"/>
</dbReference>
<keyword evidence="11" id="KW-1185">Reference proteome</keyword>
<dbReference type="Proteomes" id="UP001176517">
    <property type="component" value="Unassembled WGS sequence"/>
</dbReference>